<keyword evidence="3" id="KW-1185">Reference proteome</keyword>
<dbReference type="Proteomes" id="UP001596310">
    <property type="component" value="Unassembled WGS sequence"/>
</dbReference>
<dbReference type="CDD" id="cd24068">
    <property type="entry name" value="ASKHA_NBD_ROK_FnNanK-like"/>
    <property type="match status" value="1"/>
</dbReference>
<dbReference type="PANTHER" id="PTHR18964">
    <property type="entry name" value="ROK (REPRESSOR, ORF, KINASE) FAMILY"/>
    <property type="match status" value="1"/>
</dbReference>
<dbReference type="PANTHER" id="PTHR18964:SF165">
    <property type="entry name" value="BETA-GLUCOSIDE KINASE"/>
    <property type="match status" value="1"/>
</dbReference>
<dbReference type="InterPro" id="IPR043129">
    <property type="entry name" value="ATPase_NBD"/>
</dbReference>
<dbReference type="InterPro" id="IPR000600">
    <property type="entry name" value="ROK"/>
</dbReference>
<evidence type="ECO:0000256" key="1">
    <source>
        <dbReference type="ARBA" id="ARBA00006479"/>
    </source>
</evidence>
<comment type="similarity">
    <text evidence="1">Belongs to the ROK (NagC/XylR) family.</text>
</comment>
<sequence>MNNDEKAMRFLLLDIGGATIKWGVVNLDGTFLARQEIKTEAALGGQQILTKVKQIITQERQNGGLSGIAIATAGIIDHESGEIVFAGPLLPQYSGINFKRLLERQFAVPVEVENDVNCMGLAESISGAGEAGNPNLCLSVGTGIGGCLVVDQQIYRGFSNSSCEIGYMNLPGGEFQDMGATNVLSRRVAKQMGESIERWTSQRVIDAAANGNEICREAVVEMTGVLGQGIANLCYVLNPQLVIIGGEIAGHAKYLKPLIDRALGRYLLPIVRQNTTLTFAHYQDDAGLIGAFYHFIMKHPYLDKSV</sequence>
<dbReference type="Pfam" id="PF00480">
    <property type="entry name" value="ROK"/>
    <property type="match status" value="1"/>
</dbReference>
<name>A0ABW1UN53_9LACO</name>
<evidence type="ECO:0000313" key="3">
    <source>
        <dbReference type="Proteomes" id="UP001596310"/>
    </source>
</evidence>
<proteinExistence type="inferred from homology"/>
<comment type="caution">
    <text evidence="2">The sequence shown here is derived from an EMBL/GenBank/DDBJ whole genome shotgun (WGS) entry which is preliminary data.</text>
</comment>
<dbReference type="RefSeq" id="WP_125597660.1">
    <property type="nucleotide sequence ID" value="NZ_JBHSSM010000017.1"/>
</dbReference>
<gene>
    <name evidence="2" type="ORF">ACFQHW_07455</name>
</gene>
<dbReference type="SUPFAM" id="SSF53067">
    <property type="entry name" value="Actin-like ATPase domain"/>
    <property type="match status" value="1"/>
</dbReference>
<reference evidence="3" key="1">
    <citation type="journal article" date="2019" name="Int. J. Syst. Evol. Microbiol.">
        <title>The Global Catalogue of Microorganisms (GCM) 10K type strain sequencing project: providing services to taxonomists for standard genome sequencing and annotation.</title>
        <authorList>
            <consortium name="The Broad Institute Genomics Platform"/>
            <consortium name="The Broad Institute Genome Sequencing Center for Infectious Disease"/>
            <person name="Wu L."/>
            <person name="Ma J."/>
        </authorList>
    </citation>
    <scope>NUCLEOTIDE SEQUENCE [LARGE SCALE GENOMIC DNA]</scope>
    <source>
        <strain evidence="3">CCM 8897</strain>
    </source>
</reference>
<dbReference type="Gene3D" id="3.30.420.40">
    <property type="match status" value="2"/>
</dbReference>
<organism evidence="2 3">
    <name type="scientific">Lapidilactobacillus achengensis</name>
    <dbReference type="NCBI Taxonomy" id="2486000"/>
    <lineage>
        <taxon>Bacteria</taxon>
        <taxon>Bacillati</taxon>
        <taxon>Bacillota</taxon>
        <taxon>Bacilli</taxon>
        <taxon>Lactobacillales</taxon>
        <taxon>Lactobacillaceae</taxon>
        <taxon>Lapidilactobacillus</taxon>
    </lineage>
</organism>
<accession>A0ABW1UN53</accession>
<evidence type="ECO:0000313" key="2">
    <source>
        <dbReference type="EMBL" id="MFC6315394.1"/>
    </source>
</evidence>
<protein>
    <submittedName>
        <fullName evidence="2">ROK family protein</fullName>
    </submittedName>
</protein>
<dbReference type="EMBL" id="JBHSSM010000017">
    <property type="protein sequence ID" value="MFC6315394.1"/>
    <property type="molecule type" value="Genomic_DNA"/>
</dbReference>